<dbReference type="EMBL" id="CAJJDN010000180">
    <property type="protein sequence ID" value="CAD8127785.1"/>
    <property type="molecule type" value="Genomic_DNA"/>
</dbReference>
<name>A0A8S1RLW6_9CILI</name>
<evidence type="ECO:0000256" key="1">
    <source>
        <dbReference type="SAM" id="Phobius"/>
    </source>
</evidence>
<evidence type="ECO:0008006" key="4">
    <source>
        <dbReference type="Google" id="ProtNLM"/>
    </source>
</evidence>
<keyword evidence="1" id="KW-0812">Transmembrane</keyword>
<dbReference type="Proteomes" id="UP000692954">
    <property type="component" value="Unassembled WGS sequence"/>
</dbReference>
<keyword evidence="1" id="KW-0472">Membrane</keyword>
<gene>
    <name evidence="2" type="ORF">PSON_ATCC_30995.1.T1800006</name>
</gene>
<reference evidence="2" key="1">
    <citation type="submission" date="2021-01" db="EMBL/GenBank/DDBJ databases">
        <authorList>
            <consortium name="Genoscope - CEA"/>
            <person name="William W."/>
        </authorList>
    </citation>
    <scope>NUCLEOTIDE SEQUENCE</scope>
</reference>
<protein>
    <recommendedName>
        <fullName evidence="4">Transmembrane protein</fullName>
    </recommendedName>
</protein>
<proteinExistence type="predicted"/>
<feature type="transmembrane region" description="Helical" evidence="1">
    <location>
        <begin position="599"/>
        <end position="620"/>
    </location>
</feature>
<keyword evidence="3" id="KW-1185">Reference proteome</keyword>
<organism evidence="2 3">
    <name type="scientific">Paramecium sonneborni</name>
    <dbReference type="NCBI Taxonomy" id="65129"/>
    <lineage>
        <taxon>Eukaryota</taxon>
        <taxon>Sar</taxon>
        <taxon>Alveolata</taxon>
        <taxon>Ciliophora</taxon>
        <taxon>Intramacronucleata</taxon>
        <taxon>Oligohymenophorea</taxon>
        <taxon>Peniculida</taxon>
        <taxon>Parameciidae</taxon>
        <taxon>Paramecium</taxon>
    </lineage>
</organism>
<comment type="caution">
    <text evidence="2">The sequence shown here is derived from an EMBL/GenBank/DDBJ whole genome shotgun (WGS) entry which is preliminary data.</text>
</comment>
<sequence>MPERQIIQIELIILNLFEIITVHVENNQIEIFYLNQEELLSIYYYQIIGYQLVTPVHYVIEEKYLAIVSVKDNLTFIHIFSTNYNSTLKLLDIIQISRLIFFISDYNLYYYDSTQQLMIYDLKYFQIKLNPLRIIPDHSQYSVNISLISSSQKIKNLTKKFTLKLTIKQFCYQILLRTSKITLNSKNLQYRLLNLNKYFYGPIHNLTIDDSSTFTILGPYIINGIIMECNKTSMNKCIYQTQISLNSIFLNLYFFKKEENFYLLNSNKQDNTSIVLQLETELLTFDIDGNFIVVKVYQFDFKNQKKLIQRISKQFQYQGVNNFEQTWSYTGKLVKFLGYNFYISQTDIYLLESVYQNIIYVQGSQKLYLEILWSNKWISNEIEINIYSIEDGQLNLNQVLLMKKSIIIEELHRNEFLSDFSITNFQILSSSLDDNILQIEVLQNNHQFSLISLLIFELNKSIQQYIIKYVLRNPLNDEIKSIECYKNLIILKSYQKNYLFDLREKQIYYDYFSSFILSSKLNDQFDNLSHQIFNQKIKQITTIEDHNDLIFVTEDNEYYYGSIGYIILGNSDKEVQFKLRATNDISSQTLLVTLQADKFLEQILGVLGIMIIIIVFLYFWRRNRLKIQNQEKYGNKINNIYI</sequence>
<accession>A0A8S1RLW6</accession>
<dbReference type="AlphaFoldDB" id="A0A8S1RLW6"/>
<keyword evidence="1" id="KW-1133">Transmembrane helix</keyword>
<evidence type="ECO:0000313" key="2">
    <source>
        <dbReference type="EMBL" id="CAD8127785.1"/>
    </source>
</evidence>
<evidence type="ECO:0000313" key="3">
    <source>
        <dbReference type="Proteomes" id="UP000692954"/>
    </source>
</evidence>